<gene>
    <name evidence="1" type="ORF">LTS18_012630</name>
</gene>
<keyword evidence="2" id="KW-1185">Reference proteome</keyword>
<name>A0ACC3DIR2_9PEZI</name>
<comment type="caution">
    <text evidence="1">The sequence shown here is derived from an EMBL/GenBank/DDBJ whole genome shotgun (WGS) entry which is preliminary data.</text>
</comment>
<evidence type="ECO:0000313" key="2">
    <source>
        <dbReference type="Proteomes" id="UP001186974"/>
    </source>
</evidence>
<organism evidence="1 2">
    <name type="scientific">Coniosporium uncinatum</name>
    <dbReference type="NCBI Taxonomy" id="93489"/>
    <lineage>
        <taxon>Eukaryota</taxon>
        <taxon>Fungi</taxon>
        <taxon>Dikarya</taxon>
        <taxon>Ascomycota</taxon>
        <taxon>Pezizomycotina</taxon>
        <taxon>Dothideomycetes</taxon>
        <taxon>Dothideomycetes incertae sedis</taxon>
        <taxon>Coniosporium</taxon>
    </lineage>
</organism>
<sequence>MSSISEYQRNPYSKYGYVKERSWSDDEDSDPDRVPRVHRKAKHPSKTFGPVDQAKSSTAPPTSEILRRNRTPKTKKDTGEVKIQADDWKADGRKKAVTAGMSEAEKAYRRALAADYSKLWRTMKGVRQSEWYESANQVERQGMEERVKWIVRNERIKNGEHTTVKMRRWYMAKGEVVPEGLRTLVERKDLLSSWKLSGADVREGPEWQPQRSKQEAPKLVKSVTGRKLKCD</sequence>
<reference evidence="1" key="1">
    <citation type="submission" date="2024-09" db="EMBL/GenBank/DDBJ databases">
        <title>Black Yeasts Isolated from many extreme environments.</title>
        <authorList>
            <person name="Coleine C."/>
            <person name="Stajich J.E."/>
            <person name="Selbmann L."/>
        </authorList>
    </citation>
    <scope>NUCLEOTIDE SEQUENCE</scope>
    <source>
        <strain evidence="1">CCFEE 5737</strain>
    </source>
</reference>
<feature type="non-terminal residue" evidence="1">
    <location>
        <position position="231"/>
    </location>
</feature>
<evidence type="ECO:0000313" key="1">
    <source>
        <dbReference type="EMBL" id="KAK3076581.1"/>
    </source>
</evidence>
<dbReference type="EMBL" id="JAWDJW010003811">
    <property type="protein sequence ID" value="KAK3076581.1"/>
    <property type="molecule type" value="Genomic_DNA"/>
</dbReference>
<accession>A0ACC3DIR2</accession>
<dbReference type="Proteomes" id="UP001186974">
    <property type="component" value="Unassembled WGS sequence"/>
</dbReference>
<protein>
    <submittedName>
        <fullName evidence="1">Uncharacterized protein</fullName>
    </submittedName>
</protein>
<proteinExistence type="predicted"/>